<proteinExistence type="predicted"/>
<organism evidence="2 3">
    <name type="scientific">Adineta ricciae</name>
    <name type="common">Rotifer</name>
    <dbReference type="NCBI Taxonomy" id="249248"/>
    <lineage>
        <taxon>Eukaryota</taxon>
        <taxon>Metazoa</taxon>
        <taxon>Spiralia</taxon>
        <taxon>Gnathifera</taxon>
        <taxon>Rotifera</taxon>
        <taxon>Eurotatoria</taxon>
        <taxon>Bdelloidea</taxon>
        <taxon>Adinetida</taxon>
        <taxon>Adinetidae</taxon>
        <taxon>Adineta</taxon>
    </lineage>
</organism>
<feature type="compositionally biased region" description="Acidic residues" evidence="1">
    <location>
        <begin position="696"/>
        <end position="731"/>
    </location>
</feature>
<dbReference type="PANTHER" id="PTHR33173">
    <property type="match status" value="1"/>
</dbReference>
<dbReference type="EMBL" id="CAJNOR010006401">
    <property type="protein sequence ID" value="CAF1594318.1"/>
    <property type="molecule type" value="Genomic_DNA"/>
</dbReference>
<gene>
    <name evidence="2" type="ORF">XAT740_LOCUS46911</name>
</gene>
<reference evidence="2" key="1">
    <citation type="submission" date="2021-02" db="EMBL/GenBank/DDBJ databases">
        <authorList>
            <person name="Nowell W R."/>
        </authorList>
    </citation>
    <scope>NUCLEOTIDE SEQUENCE</scope>
</reference>
<dbReference type="AlphaFoldDB" id="A0A816AD62"/>
<accession>A0A816AD62</accession>
<keyword evidence="3" id="KW-1185">Reference proteome</keyword>
<evidence type="ECO:0000256" key="1">
    <source>
        <dbReference type="SAM" id="MobiDB-lite"/>
    </source>
</evidence>
<evidence type="ECO:0000313" key="3">
    <source>
        <dbReference type="Proteomes" id="UP000663828"/>
    </source>
</evidence>
<dbReference type="Proteomes" id="UP000663828">
    <property type="component" value="Unassembled WGS sequence"/>
</dbReference>
<protein>
    <submittedName>
        <fullName evidence="2">Uncharacterized protein</fullName>
    </submittedName>
</protein>
<name>A0A816AD62_ADIRI</name>
<sequence>MFRTYPSFVLPDNVLSLEGAEFFELVNRACGAAFKDLMKLLSINSVYKLLTAENDILLVFQKKYRELETIYEGACLHLEDGTMMLKPGLRLDFDRFITALRAANVHNQPCVQVDSSEDNLQSLLRKFKDSCPLNINNSAQKSYSFLIDFIENILSNLLRNKNNYRYSKSVQDFAHALYILGGRNVYEFMRMNLPGALPGLTAVNDSLRKAGESIEEGVFRYNTLLNNQKVSNYHFAVCSEDSTAVIRKINYAAATNTFTGFTTPLENGIPVSRHFQTDSFDQLRTWFENNDKADHLNIHMIQPLVSSNPYSSPFLLAAYGISNDFKSIDVLNRWMRIFEDCKRSNVQILSFATDCDPRYLLAMRLATGFFAKYINASVINRNDIFEIRLPRGWSSWFFMPCRQAFFCFQDPVHLCTKIRNRMLSKTATLLIGNGEVSTSKLIDLILTKTKFVHGLVKTDIEPKDRQNFSSCVRIASDDVLLALEDIDDSKATQIYLRLLRSIIIAYVDHSTPISEPDKKDMLGCYAEKDRKSLFITLPAHFSIEINAHSLVAIALLVCQKTLPESVLSISNYHSQSLNFSTEQFLKRASKLSVLSDLECRSQSGQADCLLQFPKHHKRRQTIAVMKKNISSLSCSNLTYDNIEKVINLAFDDAYDLLSKVNVNGALEKKKKTNINQISSFQFVEFEKKLREVEYKEDESYLSDDESDCDESDSDSTDCNDENSSEDEDDTSTVDANGKSDFNGMRVFDTISPSLSNSYFRVKIDGKDKYIHKQTACWFFTDIKPQLSADRSKRVMQNAH</sequence>
<feature type="region of interest" description="Disordered" evidence="1">
    <location>
        <begin position="696"/>
        <end position="737"/>
    </location>
</feature>
<evidence type="ECO:0000313" key="2">
    <source>
        <dbReference type="EMBL" id="CAF1594318.1"/>
    </source>
</evidence>
<comment type="caution">
    <text evidence="2">The sequence shown here is derived from an EMBL/GenBank/DDBJ whole genome shotgun (WGS) entry which is preliminary data.</text>
</comment>
<dbReference type="PANTHER" id="PTHR33173:SF2">
    <property type="entry name" value="MYND-TYPE DOMAIN-CONTAINING PROTEIN"/>
    <property type="match status" value="1"/>
</dbReference>